<dbReference type="InterPro" id="IPR002192">
    <property type="entry name" value="PPDK_AMP/ATP-bd"/>
</dbReference>
<feature type="domain" description="Pyruvate phosphate dikinase AMP/ATP-binding" evidence="3">
    <location>
        <begin position="129"/>
        <end position="321"/>
    </location>
</feature>
<evidence type="ECO:0000313" key="5">
    <source>
        <dbReference type="Proteomes" id="UP000006900"/>
    </source>
</evidence>
<dbReference type="Pfam" id="PF01326">
    <property type="entry name" value="PPDK_N"/>
    <property type="match status" value="1"/>
</dbReference>
<dbReference type="InterPro" id="IPR013815">
    <property type="entry name" value="ATP_grasp_subdomain_1"/>
</dbReference>
<dbReference type="Gene3D" id="3.30.1490.20">
    <property type="entry name" value="ATP-grasp fold, A domain"/>
    <property type="match status" value="1"/>
</dbReference>
<sequence length="601" mass="65312">MPGQSHKEPHRRATSTPRSLKQATSELRWALSLAAPESPAFMRHLLGNAHDKVDITTSSEHVAAFTEHAIVLLNGNAHQTRELLGGKGYNINAMRRHQLAVPPAFCITTEVGVRYLAAPTPTMEAIWNDVLDQMRWLEAETSRTFGWGPRPLLVSIRSGAVQSMPGMMDTILNLGINDPVEQALAAASPSPIPQTFARDTRLRFIRTYRRIVDPLNPPPANTYDQLRAAIESIFSSWNSPRAVAYRTHYGLDDQSGTAVIVQAMVFGNQGAYSGAGTLFSRNPITRESKLFGEWLPGGQGDDVVSGLVEVQPITSLRDEQPTVYDELVDTAGRLERLGSDVQEIEFTTEDSKLWLLQTRVAERSAQVAVRLALQLWQEGLIDDAEALRRVTPVHVETVLLPVLQPENHLSATLLAKGTPTCPGVISGKAYTEVDEALDAAESAEQVILVRDHTRPDDVLGMLASQGVVTEVGGAASHAAVVSRELSRVAVVGCGQGTAVSLAGKQITVDGDKGEVRQGNLTLSAWSENETPELRELADIARRISPLRVHMTEDHTRLDDSSDTAVRLAINTGHADVVSATPLIVMMTTLRLQDSKDSSAKS</sequence>
<dbReference type="Gene3D" id="3.50.30.10">
    <property type="entry name" value="Phosphohistidine domain"/>
    <property type="match status" value="1"/>
</dbReference>
<dbReference type="Proteomes" id="UP000006900">
    <property type="component" value="Chromosome"/>
</dbReference>
<dbReference type="HOGENOM" id="CLU_015345_2_1_11"/>
<dbReference type="InterPro" id="IPR010121">
    <property type="entry name" value="Pyruvate_phosphate_dikinase"/>
</dbReference>
<evidence type="ECO:0000259" key="3">
    <source>
        <dbReference type="Pfam" id="PF01326"/>
    </source>
</evidence>
<dbReference type="PANTHER" id="PTHR22931">
    <property type="entry name" value="PHOSPHOENOLPYRUVATE DIKINASE-RELATED"/>
    <property type="match status" value="1"/>
</dbReference>
<evidence type="ECO:0000313" key="4">
    <source>
        <dbReference type="EMBL" id="CAR71050.1"/>
    </source>
</evidence>
<dbReference type="InterPro" id="IPR008279">
    <property type="entry name" value="PEP-util_enz_mobile_dom"/>
</dbReference>
<dbReference type="Pfam" id="PF00391">
    <property type="entry name" value="PEP-utilizers"/>
    <property type="match status" value="1"/>
</dbReference>
<dbReference type="NCBIfam" id="NF004531">
    <property type="entry name" value="PRK05878.1"/>
    <property type="match status" value="1"/>
</dbReference>
<organism evidence="4 5">
    <name type="scientific">Mycobacterium leprae (strain Br4923)</name>
    <dbReference type="NCBI Taxonomy" id="561304"/>
    <lineage>
        <taxon>Bacteria</taxon>
        <taxon>Bacillati</taxon>
        <taxon>Actinomycetota</taxon>
        <taxon>Actinomycetes</taxon>
        <taxon>Mycobacteriales</taxon>
        <taxon>Mycobacteriaceae</taxon>
        <taxon>Mycobacterium</taxon>
    </lineage>
</organism>
<protein>
    <submittedName>
        <fullName evidence="4">Pyruvate, phosphate dikinase</fullName>
    </submittedName>
</protein>
<dbReference type="PANTHER" id="PTHR22931:SF9">
    <property type="entry name" value="PYRUVATE, PHOSPHATE DIKINASE 1, CHLOROPLASTIC"/>
    <property type="match status" value="1"/>
</dbReference>
<feature type="domain" description="PEP-utilising enzyme mobile" evidence="2">
    <location>
        <begin position="444"/>
        <end position="513"/>
    </location>
</feature>
<dbReference type="Gene3D" id="1.10.189.10">
    <property type="entry name" value="Pyruvate Phosphate Dikinase, domain 2"/>
    <property type="match status" value="1"/>
</dbReference>
<dbReference type="GO" id="GO:0005524">
    <property type="term" value="F:ATP binding"/>
    <property type="evidence" value="ECO:0007669"/>
    <property type="project" value="InterPro"/>
</dbReference>
<dbReference type="InterPro" id="IPR036637">
    <property type="entry name" value="Phosphohistidine_dom_sf"/>
</dbReference>
<dbReference type="EMBL" id="FM211192">
    <property type="protein sequence ID" value="CAR71050.1"/>
    <property type="molecule type" value="Genomic_DNA"/>
</dbReference>
<dbReference type="KEGG" id="mlb:MLBr00955"/>
<dbReference type="SUPFAM" id="SSF56059">
    <property type="entry name" value="Glutathione synthetase ATP-binding domain-like"/>
    <property type="match status" value="1"/>
</dbReference>
<proteinExistence type="predicted"/>
<evidence type="ECO:0000256" key="1">
    <source>
        <dbReference type="SAM" id="MobiDB-lite"/>
    </source>
</evidence>
<reference evidence="4 5" key="1">
    <citation type="journal article" date="2009" name="Nat. Genet.">
        <title>Comparative genomic and phylogeographic analysis of Mycobacterium leprae.</title>
        <authorList>
            <person name="Monot M."/>
            <person name="Honore N."/>
            <person name="Garnier T."/>
            <person name="Zidane N."/>
            <person name="Sherafi D."/>
            <person name="Paniz-Mondolfi A."/>
            <person name="Matsuoka M."/>
            <person name="Taylor G.M."/>
            <person name="Donoghue H.D."/>
            <person name="Bouwman A."/>
            <person name="Mays S."/>
            <person name="Watson C."/>
            <person name="Lockwood D."/>
            <person name="Khamispour A."/>
            <person name="Dowlati Y."/>
            <person name="Jianping S."/>
            <person name="Rea T.H."/>
            <person name="Vera-Cabrera L."/>
            <person name="Stefani M.M."/>
            <person name="Banu S."/>
            <person name="Macdonald M."/>
            <person name="Sapkota B.R."/>
            <person name="Spencer J.S."/>
            <person name="Thomas J."/>
            <person name="Harshman K."/>
            <person name="Singh P."/>
            <person name="Busso P."/>
            <person name="Gattiker A."/>
            <person name="Rougemont J."/>
            <person name="Brennan P.J."/>
            <person name="Cole S.T."/>
        </authorList>
    </citation>
    <scope>NUCLEOTIDE SEQUENCE [LARGE SCALE GENOMIC DNA]</scope>
    <source>
        <strain evidence="5">Br4923</strain>
    </source>
</reference>
<accession>A0A0H3MQI9</accession>
<gene>
    <name evidence="4" type="primary">ppdK</name>
    <name evidence="4" type="ordered locus">MLBr00955</name>
</gene>
<feature type="region of interest" description="Disordered" evidence="1">
    <location>
        <begin position="1"/>
        <end position="21"/>
    </location>
</feature>
<dbReference type="AlphaFoldDB" id="A0A0H3MQI9"/>
<keyword evidence="4" id="KW-0670">Pyruvate</keyword>
<dbReference type="GO" id="GO:0016301">
    <property type="term" value="F:kinase activity"/>
    <property type="evidence" value="ECO:0007669"/>
    <property type="project" value="InterPro"/>
</dbReference>
<dbReference type="GO" id="GO:0050242">
    <property type="term" value="F:pyruvate, phosphate dikinase activity"/>
    <property type="evidence" value="ECO:0007669"/>
    <property type="project" value="InterPro"/>
</dbReference>
<dbReference type="SUPFAM" id="SSF52009">
    <property type="entry name" value="Phosphohistidine domain"/>
    <property type="match status" value="1"/>
</dbReference>
<evidence type="ECO:0000259" key="2">
    <source>
        <dbReference type="Pfam" id="PF00391"/>
    </source>
</evidence>
<dbReference type="Gene3D" id="3.30.470.20">
    <property type="entry name" value="ATP-grasp fold, B domain"/>
    <property type="match status" value="1"/>
</dbReference>
<name>A0A0H3MQI9_MYCLB</name>